<organism evidence="1 2">
    <name type="scientific">Chthoniobacter flavus Ellin428</name>
    <dbReference type="NCBI Taxonomy" id="497964"/>
    <lineage>
        <taxon>Bacteria</taxon>
        <taxon>Pseudomonadati</taxon>
        <taxon>Verrucomicrobiota</taxon>
        <taxon>Spartobacteria</taxon>
        <taxon>Chthoniobacterales</taxon>
        <taxon>Chthoniobacteraceae</taxon>
        <taxon>Chthoniobacter</taxon>
    </lineage>
</organism>
<accession>B4DC20</accession>
<dbReference type="InParanoid" id="B4DC20"/>
<keyword evidence="2" id="KW-1185">Reference proteome</keyword>
<proteinExistence type="predicted"/>
<evidence type="ECO:0008006" key="3">
    <source>
        <dbReference type="Google" id="ProtNLM"/>
    </source>
</evidence>
<dbReference type="RefSeq" id="WP_006983778.1">
    <property type="nucleotide sequence ID" value="NZ_ABVL01000043.1"/>
</dbReference>
<protein>
    <recommendedName>
        <fullName evidence="3">DUF1552 domain-containing protein</fullName>
    </recommendedName>
</protein>
<dbReference type="STRING" id="497964.CfE428DRAFT_6461"/>
<sequence>MDRIFSPTGIGRDYQESRHLSFLKDVRNDFTVFSGFAHPDNESAHHIGEYSFLTAAPHPELPGFRNTISLDQFVAKKIGTATRFSSLELASSAGHVRSLAVNYSGVNLPAEDKPSRVFARLFLEGTPEEVQEEESRLAEGRSVLDAVSEQARRLGSRLSAGDRDKIDEYFTSVREVEQRLQAMQAWSHKPKPKVDALPPQDIADRADMIGRMDALFNLLPLALATDSTRVITLLIGECGVPPIDGVSMGDHELSHHGQEPEKIAQLRLIEEAKAKSIAGLLKKLKATQEGGVSLLDNTAVLFGSNLGNASNHSTTNLPILLAGGGFKHGQHLVVAPQGDKHPLPLSNLFVAMLQGMGIEVDKFGSSTGTVAGLETV</sequence>
<dbReference type="AlphaFoldDB" id="B4DC20"/>
<reference evidence="1 2" key="1">
    <citation type="journal article" date="2011" name="J. Bacteriol.">
        <title>Genome sequence of Chthoniobacter flavus Ellin428, an aerobic heterotrophic soil bacterium.</title>
        <authorList>
            <person name="Kant R."/>
            <person name="van Passel M.W."/>
            <person name="Palva A."/>
            <person name="Lucas S."/>
            <person name="Lapidus A."/>
            <person name="Glavina Del Rio T."/>
            <person name="Dalin E."/>
            <person name="Tice H."/>
            <person name="Bruce D."/>
            <person name="Goodwin L."/>
            <person name="Pitluck S."/>
            <person name="Larimer F.W."/>
            <person name="Land M.L."/>
            <person name="Hauser L."/>
            <person name="Sangwan P."/>
            <person name="de Vos W.M."/>
            <person name="Janssen P.H."/>
            <person name="Smidt H."/>
        </authorList>
    </citation>
    <scope>NUCLEOTIDE SEQUENCE [LARGE SCALE GENOMIC DNA]</scope>
    <source>
        <strain evidence="1 2">Ellin428</strain>
    </source>
</reference>
<name>B4DC20_9BACT</name>
<comment type="caution">
    <text evidence="1">The sequence shown here is derived from an EMBL/GenBank/DDBJ whole genome shotgun (WGS) entry which is preliminary data.</text>
</comment>
<gene>
    <name evidence="1" type="ORF">CfE428DRAFT_6461</name>
</gene>
<evidence type="ECO:0000313" key="1">
    <source>
        <dbReference type="EMBL" id="EDY15994.1"/>
    </source>
</evidence>
<dbReference type="Proteomes" id="UP000005824">
    <property type="component" value="Unassembled WGS sequence"/>
</dbReference>
<dbReference type="Pfam" id="PF07586">
    <property type="entry name" value="HXXSHH"/>
    <property type="match status" value="1"/>
</dbReference>
<evidence type="ECO:0000313" key="2">
    <source>
        <dbReference type="Proteomes" id="UP000005824"/>
    </source>
</evidence>
<dbReference type="eggNOG" id="COG2960">
    <property type="taxonomic scope" value="Bacteria"/>
</dbReference>
<dbReference type="InterPro" id="IPR011447">
    <property type="entry name" value="DUF1552"/>
</dbReference>
<dbReference type="EMBL" id="ABVL01000043">
    <property type="protein sequence ID" value="EDY15994.1"/>
    <property type="molecule type" value="Genomic_DNA"/>
</dbReference>